<evidence type="ECO:0000313" key="3">
    <source>
        <dbReference type="Proteomes" id="UP000001095"/>
    </source>
</evidence>
<dbReference type="HOGENOM" id="CLU_054009_0_0_5"/>
<dbReference type="AlphaFoldDB" id="K8P839"/>
<accession>K8P839</accession>
<dbReference type="InterPro" id="IPR032874">
    <property type="entry name" value="DDE_dom"/>
</dbReference>
<proteinExistence type="predicted"/>
<evidence type="ECO:0000259" key="1">
    <source>
        <dbReference type="Pfam" id="PF13610"/>
    </source>
</evidence>
<evidence type="ECO:0000313" key="2">
    <source>
        <dbReference type="EMBL" id="EKS37676.1"/>
    </source>
</evidence>
<organism evidence="2 3">
    <name type="scientific">Afipia clevelandensis ATCC 49720</name>
    <dbReference type="NCBI Taxonomy" id="883079"/>
    <lineage>
        <taxon>Bacteria</taxon>
        <taxon>Pseudomonadati</taxon>
        <taxon>Pseudomonadota</taxon>
        <taxon>Alphaproteobacteria</taxon>
        <taxon>Hyphomicrobiales</taxon>
        <taxon>Nitrobacteraceae</taxon>
        <taxon>Afipia</taxon>
    </lineage>
</organism>
<gene>
    <name evidence="2" type="ORF">HMPREF9696_01626</name>
</gene>
<name>K8P839_9BRAD</name>
<protein>
    <recommendedName>
        <fullName evidence="1">DDE domain-containing protein</fullName>
    </recommendedName>
</protein>
<dbReference type="Proteomes" id="UP000001095">
    <property type="component" value="Unassembled WGS sequence"/>
</dbReference>
<dbReference type="PATRIC" id="fig|883079.3.peg.1656"/>
<dbReference type="EMBL" id="AGWY01000007">
    <property type="protein sequence ID" value="EKS37676.1"/>
    <property type="molecule type" value="Genomic_DNA"/>
</dbReference>
<sequence length="303" mass="34008">MTIMLDAKHKSSDTRGMNKLPLQKRVQILSMLCEGSSMRSVSRVADVSINTVSKMLVDAGEVCSAYHDQYVRNLQSKRIQCDEIWSFCYSKDKNVKTAKAAPAGAGNVWTWTAVDADTKLICSWAVGGRDAETAQRFMEDLQGRVKTRTQITTDGLRLYLDAVQEAFGADGVDYAMLIKIYGAPEGRGDERRYSPAQCVGAKKAVVDGNPDIKHVSTSYVERQNLNMRMGMRRFTRLTNAFSKKIDNHCHALALYFIFYNFCRIHKTLKVSPAMAAGVTDRLWNMEDVVGLIEARDLRRNKLG</sequence>
<dbReference type="OrthoDB" id="7197613at2"/>
<reference evidence="2 3" key="1">
    <citation type="submission" date="2012-04" db="EMBL/GenBank/DDBJ databases">
        <title>The Genome Sequence of Afipia clevelandensis ATCC 49720.</title>
        <authorList>
            <consortium name="The Broad Institute Genome Sequencing Platform"/>
            <person name="Earl A."/>
            <person name="Ward D."/>
            <person name="Feldgarden M."/>
            <person name="Gevers D."/>
            <person name="Huys G."/>
            <person name="Walker B."/>
            <person name="Young S.K."/>
            <person name="Zeng Q."/>
            <person name="Gargeya S."/>
            <person name="Fitzgerald M."/>
            <person name="Haas B."/>
            <person name="Abouelleil A."/>
            <person name="Alvarado L."/>
            <person name="Arachchi H.M."/>
            <person name="Berlin A."/>
            <person name="Chapman S.B."/>
            <person name="Goldberg J."/>
            <person name="Griggs A."/>
            <person name="Gujja S."/>
            <person name="Hansen M."/>
            <person name="Howarth C."/>
            <person name="Imamovic A."/>
            <person name="Larimer J."/>
            <person name="McCowen C."/>
            <person name="Montmayeur A."/>
            <person name="Murphy C."/>
            <person name="Neiman D."/>
            <person name="Pearson M."/>
            <person name="Priest M."/>
            <person name="Roberts A."/>
            <person name="Saif S."/>
            <person name="Shea T."/>
            <person name="Sisk P."/>
            <person name="Sykes S."/>
            <person name="Wortman J."/>
            <person name="Nusbaum C."/>
            <person name="Birren B."/>
        </authorList>
    </citation>
    <scope>NUCLEOTIDE SEQUENCE [LARGE SCALE GENOMIC DNA]</scope>
    <source>
        <strain evidence="2 3">ATCC 49720</strain>
    </source>
</reference>
<feature type="domain" description="DDE" evidence="1">
    <location>
        <begin position="109"/>
        <end position="165"/>
    </location>
</feature>
<comment type="caution">
    <text evidence="2">The sequence shown here is derived from an EMBL/GenBank/DDBJ whole genome shotgun (WGS) entry which is preliminary data.</text>
</comment>
<keyword evidence="3" id="KW-1185">Reference proteome</keyword>
<dbReference type="Pfam" id="PF13610">
    <property type="entry name" value="DDE_Tnp_IS240"/>
    <property type="match status" value="1"/>
</dbReference>